<keyword evidence="1" id="KW-1133">Transmembrane helix</keyword>
<reference evidence="2 3" key="1">
    <citation type="submission" date="2023-07" db="EMBL/GenBank/DDBJ databases">
        <title>Closed genome sequence of Methanosarcinaceae archaeon Am2.</title>
        <authorList>
            <person name="Poehlein A."/>
            <person name="Protasov E."/>
            <person name="Platt K."/>
            <person name="Reeh H."/>
            <person name="Daniel R."/>
            <person name="Brune A."/>
        </authorList>
    </citation>
    <scope>NUCLEOTIDE SEQUENCE [LARGE SCALE GENOMIC DNA]</scope>
    <source>
        <strain evidence="2 3">Am2</strain>
    </source>
</reference>
<gene>
    <name evidence="2" type="ORF">MsAm2_00400</name>
</gene>
<dbReference type="AlphaFoldDB" id="A0AA96V6A1"/>
<protein>
    <submittedName>
        <fullName evidence="2">Uncharacterized protein</fullName>
    </submittedName>
</protein>
<accession>A0AA96V6A1</accession>
<dbReference type="Proteomes" id="UP001304970">
    <property type="component" value="Chromosome"/>
</dbReference>
<keyword evidence="3" id="KW-1185">Reference proteome</keyword>
<sequence length="84" mass="9550">MAIVAANTQKKEDKTRFSIFIKSLLFSFLLSLLFLSAAFLKNHYFSGSYTEIDIIGGVVFVFFLSFVILLVLIPKIQEKIGNHF</sequence>
<organism evidence="2 3">
    <name type="scientific">Methanolapillus ohkumae</name>
    <dbReference type="NCBI Taxonomy" id="3028298"/>
    <lineage>
        <taxon>Archaea</taxon>
        <taxon>Methanobacteriati</taxon>
        <taxon>Methanobacteriota</taxon>
        <taxon>Stenosarchaea group</taxon>
        <taxon>Methanomicrobia</taxon>
        <taxon>Methanosarcinales</taxon>
        <taxon>Methanosarcinaceae</taxon>
        <taxon>Methanolapillus</taxon>
    </lineage>
</organism>
<feature type="transmembrane region" description="Helical" evidence="1">
    <location>
        <begin position="19"/>
        <end position="40"/>
    </location>
</feature>
<dbReference type="EMBL" id="CP131061">
    <property type="protein sequence ID" value="WNY26280.1"/>
    <property type="molecule type" value="Genomic_DNA"/>
</dbReference>
<name>A0AA96V6A1_9EURY</name>
<evidence type="ECO:0000313" key="2">
    <source>
        <dbReference type="EMBL" id="WNY26280.1"/>
    </source>
</evidence>
<proteinExistence type="predicted"/>
<keyword evidence="1" id="KW-0472">Membrane</keyword>
<keyword evidence="1" id="KW-0812">Transmembrane</keyword>
<evidence type="ECO:0000313" key="3">
    <source>
        <dbReference type="Proteomes" id="UP001304970"/>
    </source>
</evidence>
<feature type="transmembrane region" description="Helical" evidence="1">
    <location>
        <begin position="52"/>
        <end position="73"/>
    </location>
</feature>
<evidence type="ECO:0000256" key="1">
    <source>
        <dbReference type="SAM" id="Phobius"/>
    </source>
</evidence>